<protein>
    <submittedName>
        <fullName evidence="2">Uncharacterized protein</fullName>
    </submittedName>
</protein>
<accession>A0ABN9UJ49</accession>
<dbReference type="Proteomes" id="UP001189429">
    <property type="component" value="Unassembled WGS sequence"/>
</dbReference>
<evidence type="ECO:0000313" key="2">
    <source>
        <dbReference type="EMBL" id="CAK0859726.1"/>
    </source>
</evidence>
<feature type="compositionally biased region" description="Basic and acidic residues" evidence="1">
    <location>
        <begin position="239"/>
        <end position="249"/>
    </location>
</feature>
<evidence type="ECO:0000256" key="1">
    <source>
        <dbReference type="SAM" id="MobiDB-lite"/>
    </source>
</evidence>
<evidence type="ECO:0000313" key="3">
    <source>
        <dbReference type="Proteomes" id="UP001189429"/>
    </source>
</evidence>
<feature type="region of interest" description="Disordered" evidence="1">
    <location>
        <begin position="177"/>
        <end position="207"/>
    </location>
</feature>
<reference evidence="2" key="1">
    <citation type="submission" date="2023-10" db="EMBL/GenBank/DDBJ databases">
        <authorList>
            <person name="Chen Y."/>
            <person name="Shah S."/>
            <person name="Dougan E. K."/>
            <person name="Thang M."/>
            <person name="Chan C."/>
        </authorList>
    </citation>
    <scope>NUCLEOTIDE SEQUENCE [LARGE SCALE GENOMIC DNA]</scope>
</reference>
<gene>
    <name evidence="2" type="ORF">PCOR1329_LOCUS49010</name>
</gene>
<feature type="compositionally biased region" description="Acidic residues" evidence="1">
    <location>
        <begin position="253"/>
        <end position="263"/>
    </location>
</feature>
<dbReference type="EMBL" id="CAUYUJ010015929">
    <property type="protein sequence ID" value="CAK0859726.1"/>
    <property type="molecule type" value="Genomic_DNA"/>
</dbReference>
<sequence length="320" mass="33303">MRMAQHPEARGSLLRAGAVRALAPHASRREDGGDDDDGTPAPRPDLMAAIALSLLAGSGAAAEPASHVPLRAVGPVVQVLMRRLTTSSAAEAVQARAFCGMPVDYRPRIVAQALAQLLEASSAHAAVAWQTLLPETLHGILTGALPNDAEANLVYGSPDVVEMAGRCRAALLAPSRAGAASEDHDRAEQLRSAPAAPPGTWERRANESEEAARCELCISVVKAALGQTLPAGQQGTEMQIRKEKIRDGAEAGSEGDGDGEDDGAAAFGPNRLEARGSQPADKFWSQAEDRDAAGSRTRSRTIEAFASPGAEGCDMPLQEG</sequence>
<keyword evidence="3" id="KW-1185">Reference proteome</keyword>
<comment type="caution">
    <text evidence="2">The sequence shown here is derived from an EMBL/GenBank/DDBJ whole genome shotgun (WGS) entry which is preliminary data.</text>
</comment>
<proteinExistence type="predicted"/>
<feature type="region of interest" description="Disordered" evidence="1">
    <location>
        <begin position="24"/>
        <end position="43"/>
    </location>
</feature>
<name>A0ABN9UJ49_9DINO</name>
<feature type="region of interest" description="Disordered" evidence="1">
    <location>
        <begin position="232"/>
        <end position="320"/>
    </location>
</feature>
<organism evidence="2 3">
    <name type="scientific">Prorocentrum cordatum</name>
    <dbReference type="NCBI Taxonomy" id="2364126"/>
    <lineage>
        <taxon>Eukaryota</taxon>
        <taxon>Sar</taxon>
        <taxon>Alveolata</taxon>
        <taxon>Dinophyceae</taxon>
        <taxon>Prorocentrales</taxon>
        <taxon>Prorocentraceae</taxon>
        <taxon>Prorocentrum</taxon>
    </lineage>
</organism>